<dbReference type="PANTHER" id="PTHR22550:SF16">
    <property type="entry name" value="SPORE GERMINATION PROTEIN"/>
    <property type="match status" value="1"/>
</dbReference>
<gene>
    <name evidence="7" type="ORF">B7492_31980</name>
</gene>
<dbReference type="EMBL" id="CP020745">
    <property type="protein sequence ID" value="ARJ25662.1"/>
    <property type="molecule type" value="Genomic_DNA"/>
</dbReference>
<dbReference type="InterPro" id="IPR004761">
    <property type="entry name" value="Spore_GerAB"/>
</dbReference>
<dbReference type="GO" id="GO:0016020">
    <property type="term" value="C:membrane"/>
    <property type="evidence" value="ECO:0007669"/>
    <property type="project" value="UniProtKB-SubCell"/>
</dbReference>
<feature type="transmembrane region" description="Helical" evidence="6">
    <location>
        <begin position="584"/>
        <end position="602"/>
    </location>
</feature>
<dbReference type="PANTHER" id="PTHR22550">
    <property type="entry name" value="SPORE GERMINATION PROTEIN"/>
    <property type="match status" value="1"/>
</dbReference>
<dbReference type="Pfam" id="PF03845">
    <property type="entry name" value="Spore_permease"/>
    <property type="match status" value="1"/>
</dbReference>
<feature type="transmembrane region" description="Helical" evidence="6">
    <location>
        <begin position="391"/>
        <end position="411"/>
    </location>
</feature>
<feature type="transmembrane region" description="Helical" evidence="6">
    <location>
        <begin position="512"/>
        <end position="531"/>
    </location>
</feature>
<feature type="transmembrane region" description="Helical" evidence="6">
    <location>
        <begin position="543"/>
        <end position="564"/>
    </location>
</feature>
<dbReference type="InterPro" id="IPR004995">
    <property type="entry name" value="Spore_Ger"/>
</dbReference>
<name>A0A1W6AIK9_BACMY</name>
<sequence length="867" mass="98397">MPLSEEAIETQKDEVVETIHTHNLQGLKNKIEKIFDICADLVEQPLQLKTKTNILLYYFEGLTDGVALKGSVVTPLLQEVTEDIQVFNSNIIATYTKTVYTWDEIKEGLLEGQCVLFMEGEKKALLINTKGWAERSIQEPVSEVTIKGSHDGFIENASKNIGLIRRYIPSTELKIKKLTIGERATTSVYLLYLGDVANEDVVQEVETRICKIKTDTVLSIGELSNFTKDQNWTPFPQDYLSERPDAISHHILDGKVAILIDRSPSAMIVPMNLIGFFQTPDDYNVHWLIASFFRLLRFLGFIIAIFLPAIYIAMVSFHFEIIPLDLYTSIATSRIKVPFSPLIEAFIMEITLEMLREAGIRLPQPIGQTIGIVGGIVIGQAAVQAGLVSNVMVIIVSITAIASFIVSNYDLSSCIRLIRFPMMLFAYFYGIVGIVSGMMLLFAHFVTLTSYGSPYGLPIAPFRLQELKDSFIRFPISKITTRSSTGQPKQKKKGILKKVVHMGNLSFRNITLFEYIVFIHSLQLASGMLIMPSPLANTAGTDGWISIVLGWMVTSIIGILIVLVLQKNPDKNFFQILTQYFGKYLGTTLIIIYALYLFFAGFNTLLKATDIVKVWIFPSTPSYQIVILLLVPFIILAWSGIRAIISYSMLVFFFTAWMPIFLLFSLKSNYNPLHLLPILKEGVYPVVKAMKETITPYAGLEIAYFIYPFLQKKHKAIKGILIANTGTMFFYLYATILTYIYFSPEGIKEVIWPVFHLLKGISFSFLERLEIIYIAYYLIVFSTTIYPYLFFASYSVTSICRKSSRYWIIVSSAILLSGVFMFFNPNVNSIVFIYSFMDILNIIFFIVFPVFLFVYSILFNWATRRKQ</sequence>
<dbReference type="Pfam" id="PF03323">
    <property type="entry name" value="GerA"/>
    <property type="match status" value="1"/>
</dbReference>
<evidence type="ECO:0000313" key="7">
    <source>
        <dbReference type="EMBL" id="ARJ25662.1"/>
    </source>
</evidence>
<keyword evidence="4 6" id="KW-1133">Transmembrane helix</keyword>
<protein>
    <submittedName>
        <fullName evidence="7">Spore germination protein GerA</fullName>
    </submittedName>
</protein>
<evidence type="ECO:0000256" key="4">
    <source>
        <dbReference type="ARBA" id="ARBA00022989"/>
    </source>
</evidence>
<evidence type="ECO:0000313" key="8">
    <source>
        <dbReference type="Proteomes" id="UP000192932"/>
    </source>
</evidence>
<feature type="transmembrane region" description="Helical" evidence="6">
    <location>
        <begin position="298"/>
        <end position="319"/>
    </location>
</feature>
<proteinExistence type="inferred from homology"/>
<feature type="transmembrane region" description="Helical" evidence="6">
    <location>
        <begin position="771"/>
        <end position="794"/>
    </location>
</feature>
<dbReference type="Proteomes" id="UP000192932">
    <property type="component" value="Plasmid unnamed2"/>
</dbReference>
<dbReference type="NCBIfam" id="TIGR00912">
    <property type="entry name" value="2A0309"/>
    <property type="match status" value="1"/>
</dbReference>
<evidence type="ECO:0000256" key="2">
    <source>
        <dbReference type="ARBA" id="ARBA00005278"/>
    </source>
</evidence>
<evidence type="ECO:0000256" key="1">
    <source>
        <dbReference type="ARBA" id="ARBA00004141"/>
    </source>
</evidence>
<keyword evidence="7" id="KW-0614">Plasmid</keyword>
<comment type="subcellular location">
    <subcellularLocation>
        <location evidence="1">Membrane</location>
        <topology evidence="1">Multi-pass membrane protein</topology>
    </subcellularLocation>
</comment>
<evidence type="ECO:0000256" key="5">
    <source>
        <dbReference type="ARBA" id="ARBA00023136"/>
    </source>
</evidence>
<reference evidence="7 8" key="1">
    <citation type="submission" date="2017-04" db="EMBL/GenBank/DDBJ databases">
        <title>The Characteristic of a Fine Plant Growth-Promoting Rhizobacteria Bacillus mycoides Gnyt1 and its Whole Genome Sequencing Analysis.</title>
        <authorList>
            <person name="Li J.H."/>
            <person name="Yao T."/>
        </authorList>
    </citation>
    <scope>NUCLEOTIDE SEQUENCE [LARGE SCALE GENOMIC DNA]</scope>
    <source>
        <strain evidence="7 8">Gnyt1</strain>
        <plasmid evidence="8">Plasmid unnamed2</plasmid>
    </source>
</reference>
<comment type="similarity">
    <text evidence="2">Belongs to the GerABKA family.</text>
</comment>
<feature type="transmembrane region" description="Helical" evidence="6">
    <location>
        <begin position="614"/>
        <end position="638"/>
    </location>
</feature>
<keyword evidence="5 6" id="KW-0472">Membrane</keyword>
<feature type="transmembrane region" description="Helical" evidence="6">
    <location>
        <begin position="830"/>
        <end position="858"/>
    </location>
</feature>
<dbReference type="AlphaFoldDB" id="A0A1W6AIK9"/>
<accession>A0A1W6AIK9</accession>
<geneLocation type="plasmid" evidence="7 8">
    <name>unnamed2</name>
</geneLocation>
<feature type="transmembrane region" description="Helical" evidence="6">
    <location>
        <begin position="644"/>
        <end position="666"/>
    </location>
</feature>
<dbReference type="GO" id="GO:0009847">
    <property type="term" value="P:spore germination"/>
    <property type="evidence" value="ECO:0007669"/>
    <property type="project" value="InterPro"/>
</dbReference>
<keyword evidence="3 6" id="KW-0812">Transmembrane</keyword>
<organism evidence="7 8">
    <name type="scientific">Bacillus mycoides</name>
    <dbReference type="NCBI Taxonomy" id="1405"/>
    <lineage>
        <taxon>Bacteria</taxon>
        <taxon>Bacillati</taxon>
        <taxon>Bacillota</taxon>
        <taxon>Bacilli</taxon>
        <taxon>Bacillales</taxon>
        <taxon>Bacillaceae</taxon>
        <taxon>Bacillus</taxon>
        <taxon>Bacillus cereus group</taxon>
    </lineage>
</organism>
<evidence type="ECO:0000256" key="6">
    <source>
        <dbReference type="SAM" id="Phobius"/>
    </source>
</evidence>
<feature type="transmembrane region" description="Helical" evidence="6">
    <location>
        <begin position="806"/>
        <end position="824"/>
    </location>
</feature>
<dbReference type="InterPro" id="IPR050768">
    <property type="entry name" value="UPF0353/GerABKA_families"/>
</dbReference>
<evidence type="ECO:0000256" key="3">
    <source>
        <dbReference type="ARBA" id="ARBA00022692"/>
    </source>
</evidence>
<feature type="transmembrane region" description="Helical" evidence="6">
    <location>
        <begin position="423"/>
        <end position="446"/>
    </location>
</feature>
<feature type="transmembrane region" description="Helical" evidence="6">
    <location>
        <begin position="720"/>
        <end position="742"/>
    </location>
</feature>